<organism evidence="2 3">
    <name type="scientific">Datura stramonium</name>
    <name type="common">Jimsonweed</name>
    <name type="synonym">Common thornapple</name>
    <dbReference type="NCBI Taxonomy" id="4076"/>
    <lineage>
        <taxon>Eukaryota</taxon>
        <taxon>Viridiplantae</taxon>
        <taxon>Streptophyta</taxon>
        <taxon>Embryophyta</taxon>
        <taxon>Tracheophyta</taxon>
        <taxon>Spermatophyta</taxon>
        <taxon>Magnoliopsida</taxon>
        <taxon>eudicotyledons</taxon>
        <taxon>Gunneridae</taxon>
        <taxon>Pentapetalae</taxon>
        <taxon>asterids</taxon>
        <taxon>lamiids</taxon>
        <taxon>Solanales</taxon>
        <taxon>Solanaceae</taxon>
        <taxon>Solanoideae</taxon>
        <taxon>Datureae</taxon>
        <taxon>Datura</taxon>
    </lineage>
</organism>
<dbReference type="Proteomes" id="UP000823775">
    <property type="component" value="Unassembled WGS sequence"/>
</dbReference>
<keyword evidence="3" id="KW-1185">Reference proteome</keyword>
<protein>
    <submittedName>
        <fullName evidence="2">Uncharacterized protein</fullName>
    </submittedName>
</protein>
<sequence>MAALLSNNSIRSIVITLMIYAILLSPLLLWSCDASRTPPELVSSKPPVVCIHCVGCCEPPPPASVLWADELSIEVSSNSPESVRWDAWETIKIQHGQPCLLGLLYLHIQELAAWLSSQIWGLTFYLRSLAVVLPRKG</sequence>
<name>A0ABS8WHG8_DATST</name>
<reference evidence="2 3" key="1">
    <citation type="journal article" date="2021" name="BMC Genomics">
        <title>Datura genome reveals duplications of psychoactive alkaloid biosynthetic genes and high mutation rate following tissue culture.</title>
        <authorList>
            <person name="Rajewski A."/>
            <person name="Carter-House D."/>
            <person name="Stajich J."/>
            <person name="Litt A."/>
        </authorList>
    </citation>
    <scope>NUCLEOTIDE SEQUENCE [LARGE SCALE GENOMIC DNA]</scope>
    <source>
        <strain evidence="2">AR-01</strain>
    </source>
</reference>
<evidence type="ECO:0000256" key="1">
    <source>
        <dbReference type="SAM" id="Phobius"/>
    </source>
</evidence>
<evidence type="ECO:0000313" key="3">
    <source>
        <dbReference type="Proteomes" id="UP000823775"/>
    </source>
</evidence>
<gene>
    <name evidence="2" type="ORF">HAX54_045359</name>
</gene>
<keyword evidence="1" id="KW-0812">Transmembrane</keyword>
<keyword evidence="1" id="KW-1133">Transmembrane helix</keyword>
<accession>A0ABS8WHG8</accession>
<proteinExistence type="predicted"/>
<dbReference type="EMBL" id="JACEIK010007006">
    <property type="protein sequence ID" value="MCE3049599.1"/>
    <property type="molecule type" value="Genomic_DNA"/>
</dbReference>
<comment type="caution">
    <text evidence="2">The sequence shown here is derived from an EMBL/GenBank/DDBJ whole genome shotgun (WGS) entry which is preliminary data.</text>
</comment>
<evidence type="ECO:0000313" key="2">
    <source>
        <dbReference type="EMBL" id="MCE3049599.1"/>
    </source>
</evidence>
<feature type="transmembrane region" description="Helical" evidence="1">
    <location>
        <begin position="12"/>
        <end position="31"/>
    </location>
</feature>
<keyword evidence="1" id="KW-0472">Membrane</keyword>